<evidence type="ECO:0000313" key="13">
    <source>
        <dbReference type="EMBL" id="SFK99830.1"/>
    </source>
</evidence>
<accession>A0A1I4E4D9</accession>
<dbReference type="InterPro" id="IPR011712">
    <property type="entry name" value="Sig_transdc_His_kin_sub3_dim/P"/>
</dbReference>
<dbReference type="Pfam" id="PF07730">
    <property type="entry name" value="HisKA_3"/>
    <property type="match status" value="1"/>
</dbReference>
<sequence>MQAPRHWPPPAALAAAQIAWWPLDALRPGAPELAQAGAGLLAVCLAAAVLGLRRRAPVGALAGVTAVAVLGPAASFPGALDVFGSAGVALALHTVAVRCEAATVVIAGAAQLCWQLLWGTVLYGGSRGAAAGLVLAAVPHVIGTGTGLGRRRRLAARHAAAARLARAEAERDRAADEERHRLARELHDVGAHHLTSVVVTAEAARRLGGSRPGLAAEALEAAARDGRETVSTLRELVAVMRTGAEGEPHTWNGRIAELAAGVGGLGGPVETDLRADLPGRPGGTVFSIVREALTNTLRHAPGAAVRVVVEHHGGLLEVTVDNDAPPAGGAPHTSGAVRGLGAGRGLAGMRERAAAAGGRLTAGPRPGGGWRVRAELPADGSTPAESPADGRGLRRSARMPRPGRRRVAQVLLALFAVLNPLVPALTTRTVGSTPHGPAADALYLLLTAVHALPLLWRRRAPLAALAAALATASLWPAAALSGALPPKAVPLLWVGAGVEAAALYSVAARGRYGRGARWAVPATGLVLGAAVGTSAIAAGLLPDRFTGPMAHLPVTVPLTAALVPALAAVWRAGAAARARGARTAAREREALQEAVRQAAKAVRAQRRHVAEGLRGTVLERAGRVVRSAEEGRLEDVAAEARAALAAMRELLATLHEPGGRPVGAPAAKAVPGEAVPGDDVPVPPPAAAGTG</sequence>
<dbReference type="Gene3D" id="1.20.5.1930">
    <property type="match status" value="1"/>
</dbReference>
<evidence type="ECO:0000256" key="9">
    <source>
        <dbReference type="SAM" id="MobiDB-lite"/>
    </source>
</evidence>
<dbReference type="OrthoDB" id="4299820at2"/>
<evidence type="ECO:0000256" key="1">
    <source>
        <dbReference type="ARBA" id="ARBA00000085"/>
    </source>
</evidence>
<dbReference type="CDD" id="cd16917">
    <property type="entry name" value="HATPase_UhpB-NarQ-NarX-like"/>
    <property type="match status" value="1"/>
</dbReference>
<dbReference type="GO" id="GO:0005524">
    <property type="term" value="F:ATP binding"/>
    <property type="evidence" value="ECO:0007669"/>
    <property type="project" value="UniProtKB-KW"/>
</dbReference>
<dbReference type="PANTHER" id="PTHR24421">
    <property type="entry name" value="NITRATE/NITRITE SENSOR PROTEIN NARX-RELATED"/>
    <property type="match status" value="1"/>
</dbReference>
<feature type="transmembrane region" description="Helical" evidence="10">
    <location>
        <begin position="490"/>
        <end position="507"/>
    </location>
</feature>
<feature type="compositionally biased region" description="Low complexity" evidence="9">
    <location>
        <begin position="662"/>
        <end position="680"/>
    </location>
</feature>
<feature type="domain" description="Histidine kinase/HSP90-like ATPase" evidence="11">
    <location>
        <begin position="286"/>
        <end position="378"/>
    </location>
</feature>
<evidence type="ECO:0000256" key="3">
    <source>
        <dbReference type="ARBA" id="ARBA00022553"/>
    </source>
</evidence>
<feature type="transmembrane region" description="Helical" evidence="10">
    <location>
        <begin position="407"/>
        <end position="426"/>
    </location>
</feature>
<feature type="region of interest" description="Disordered" evidence="9">
    <location>
        <begin position="656"/>
        <end position="691"/>
    </location>
</feature>
<dbReference type="Gene3D" id="3.30.565.10">
    <property type="entry name" value="Histidine kinase-like ATPase, C-terminal domain"/>
    <property type="match status" value="1"/>
</dbReference>
<dbReference type="GO" id="GO:0046983">
    <property type="term" value="F:protein dimerization activity"/>
    <property type="evidence" value="ECO:0007669"/>
    <property type="project" value="InterPro"/>
</dbReference>
<evidence type="ECO:0000256" key="10">
    <source>
        <dbReference type="SAM" id="Phobius"/>
    </source>
</evidence>
<evidence type="ECO:0000259" key="12">
    <source>
        <dbReference type="Pfam" id="PF07730"/>
    </source>
</evidence>
<evidence type="ECO:0000256" key="6">
    <source>
        <dbReference type="ARBA" id="ARBA00022777"/>
    </source>
</evidence>
<dbReference type="GO" id="GO:0016020">
    <property type="term" value="C:membrane"/>
    <property type="evidence" value="ECO:0007669"/>
    <property type="project" value="InterPro"/>
</dbReference>
<feature type="domain" description="Signal transduction histidine kinase subgroup 3 dimerisation and phosphoacceptor" evidence="12">
    <location>
        <begin position="178"/>
        <end position="244"/>
    </location>
</feature>
<dbReference type="Proteomes" id="UP000198928">
    <property type="component" value="Unassembled WGS sequence"/>
</dbReference>
<reference evidence="14" key="1">
    <citation type="submission" date="2016-10" db="EMBL/GenBank/DDBJ databases">
        <authorList>
            <person name="Varghese N."/>
            <person name="Submissions S."/>
        </authorList>
    </citation>
    <scope>NUCLEOTIDE SEQUENCE [LARGE SCALE GENOMIC DNA]</scope>
    <source>
        <strain evidence="14">PL19</strain>
    </source>
</reference>
<keyword evidence="10" id="KW-0472">Membrane</keyword>
<feature type="transmembrane region" description="Helical" evidence="10">
    <location>
        <begin position="128"/>
        <end position="148"/>
    </location>
</feature>
<proteinExistence type="predicted"/>
<dbReference type="SUPFAM" id="SSF55874">
    <property type="entry name" value="ATPase domain of HSP90 chaperone/DNA topoisomerase II/histidine kinase"/>
    <property type="match status" value="1"/>
</dbReference>
<dbReference type="EMBL" id="FOSG01000011">
    <property type="protein sequence ID" value="SFK99830.1"/>
    <property type="molecule type" value="Genomic_DNA"/>
</dbReference>
<gene>
    <name evidence="13" type="ORF">SAMN05192584_111120</name>
</gene>
<name>A0A1I4E4D9_9ACTN</name>
<protein>
    <recommendedName>
        <fullName evidence="2">histidine kinase</fullName>
        <ecNumber evidence="2">2.7.13.3</ecNumber>
    </recommendedName>
</protein>
<keyword evidence="3" id="KW-0597">Phosphoprotein</keyword>
<evidence type="ECO:0000256" key="7">
    <source>
        <dbReference type="ARBA" id="ARBA00022840"/>
    </source>
</evidence>
<comment type="catalytic activity">
    <reaction evidence="1">
        <text>ATP + protein L-histidine = ADP + protein N-phospho-L-histidine.</text>
        <dbReference type="EC" id="2.7.13.3"/>
    </reaction>
</comment>
<evidence type="ECO:0000256" key="2">
    <source>
        <dbReference type="ARBA" id="ARBA00012438"/>
    </source>
</evidence>
<keyword evidence="10" id="KW-0812">Transmembrane</keyword>
<feature type="transmembrane region" description="Helical" evidence="10">
    <location>
        <begin position="463"/>
        <end position="484"/>
    </location>
</feature>
<evidence type="ECO:0000313" key="14">
    <source>
        <dbReference type="Proteomes" id="UP000198928"/>
    </source>
</evidence>
<feature type="transmembrane region" description="Helical" evidence="10">
    <location>
        <begin position="59"/>
        <end position="80"/>
    </location>
</feature>
<evidence type="ECO:0000259" key="11">
    <source>
        <dbReference type="Pfam" id="PF02518"/>
    </source>
</evidence>
<dbReference type="EC" id="2.7.13.3" evidence="2"/>
<keyword evidence="5" id="KW-0547">Nucleotide-binding</keyword>
<dbReference type="AlphaFoldDB" id="A0A1I4E4D9"/>
<feature type="compositionally biased region" description="Low complexity" evidence="9">
    <location>
        <begin position="354"/>
        <end position="364"/>
    </location>
</feature>
<feature type="transmembrane region" description="Helical" evidence="10">
    <location>
        <begin position="519"/>
        <end position="540"/>
    </location>
</feature>
<dbReference type="InterPro" id="IPR036890">
    <property type="entry name" value="HATPase_C_sf"/>
</dbReference>
<dbReference type="InterPro" id="IPR050482">
    <property type="entry name" value="Sensor_HK_TwoCompSys"/>
</dbReference>
<keyword evidence="4" id="KW-0808">Transferase</keyword>
<feature type="compositionally biased region" description="Pro residues" evidence="9">
    <location>
        <begin position="681"/>
        <end position="691"/>
    </location>
</feature>
<evidence type="ECO:0000256" key="5">
    <source>
        <dbReference type="ARBA" id="ARBA00022741"/>
    </source>
</evidence>
<feature type="transmembrane region" description="Helical" evidence="10">
    <location>
        <begin position="552"/>
        <end position="572"/>
    </location>
</feature>
<dbReference type="RefSeq" id="WP_093850552.1">
    <property type="nucleotide sequence ID" value="NZ_FOSG01000011.1"/>
</dbReference>
<dbReference type="Pfam" id="PF02518">
    <property type="entry name" value="HATPase_c"/>
    <property type="match status" value="1"/>
</dbReference>
<keyword evidence="14" id="KW-1185">Reference proteome</keyword>
<dbReference type="InterPro" id="IPR003594">
    <property type="entry name" value="HATPase_dom"/>
</dbReference>
<evidence type="ECO:0000256" key="8">
    <source>
        <dbReference type="ARBA" id="ARBA00023012"/>
    </source>
</evidence>
<dbReference type="PANTHER" id="PTHR24421:SF10">
    <property type="entry name" value="NITRATE_NITRITE SENSOR PROTEIN NARQ"/>
    <property type="match status" value="1"/>
</dbReference>
<keyword evidence="7" id="KW-0067">ATP-binding</keyword>
<keyword evidence="8" id="KW-0902">Two-component regulatory system</keyword>
<feature type="transmembrane region" description="Helical" evidence="10">
    <location>
        <begin position="438"/>
        <end position="456"/>
    </location>
</feature>
<feature type="region of interest" description="Disordered" evidence="9">
    <location>
        <begin position="354"/>
        <end position="401"/>
    </location>
</feature>
<feature type="transmembrane region" description="Helical" evidence="10">
    <location>
        <begin position="33"/>
        <end position="52"/>
    </location>
</feature>
<evidence type="ECO:0000256" key="4">
    <source>
        <dbReference type="ARBA" id="ARBA00022679"/>
    </source>
</evidence>
<dbReference type="GO" id="GO:0000155">
    <property type="term" value="F:phosphorelay sensor kinase activity"/>
    <property type="evidence" value="ECO:0007669"/>
    <property type="project" value="InterPro"/>
</dbReference>
<organism evidence="13 14">
    <name type="scientific">Streptomyces pini</name>
    <dbReference type="NCBI Taxonomy" id="1520580"/>
    <lineage>
        <taxon>Bacteria</taxon>
        <taxon>Bacillati</taxon>
        <taxon>Actinomycetota</taxon>
        <taxon>Actinomycetes</taxon>
        <taxon>Kitasatosporales</taxon>
        <taxon>Streptomycetaceae</taxon>
        <taxon>Streptomyces</taxon>
    </lineage>
</organism>
<keyword evidence="6 13" id="KW-0418">Kinase</keyword>
<keyword evidence="10" id="KW-1133">Transmembrane helix</keyword>